<dbReference type="AlphaFoldDB" id="A0A521FZD2"/>
<gene>
    <name evidence="1" type="ORF">CDV28_1449</name>
</gene>
<organism evidence="1 2">
    <name type="scientific">Candidatus Electronema aureum</name>
    <dbReference type="NCBI Taxonomy" id="2005002"/>
    <lineage>
        <taxon>Bacteria</taxon>
        <taxon>Pseudomonadati</taxon>
        <taxon>Thermodesulfobacteriota</taxon>
        <taxon>Desulfobulbia</taxon>
        <taxon>Desulfobulbales</taxon>
        <taxon>Desulfobulbaceae</taxon>
        <taxon>Candidatus Electronema</taxon>
    </lineage>
</organism>
<sequence>MNNQDQLIDIVQKIESDLLLSNDFHIWLQKRSKKEKAVWSDKIVEFMTYRIQLNYNILKVIAEEFDKYTPELKGAVKELQDEMKKMENFIKVINNLTKVIGLLTKVATKI</sequence>
<dbReference type="Proteomes" id="UP000316238">
    <property type="component" value="Unassembled WGS sequence"/>
</dbReference>
<evidence type="ECO:0000313" key="2">
    <source>
        <dbReference type="Proteomes" id="UP000316238"/>
    </source>
</evidence>
<name>A0A521FZD2_9BACT</name>
<dbReference type="EMBL" id="NQJD01000044">
    <property type="protein sequence ID" value="TAA74001.1"/>
    <property type="molecule type" value="Genomic_DNA"/>
</dbReference>
<protein>
    <submittedName>
        <fullName evidence="1">Uncharacterized protein</fullName>
    </submittedName>
</protein>
<accession>A0A521FZD2</accession>
<proteinExistence type="predicted"/>
<keyword evidence="2" id="KW-1185">Reference proteome</keyword>
<comment type="caution">
    <text evidence="1">The sequence shown here is derived from an EMBL/GenBank/DDBJ whole genome shotgun (WGS) entry which is preliminary data.</text>
</comment>
<evidence type="ECO:0000313" key="1">
    <source>
        <dbReference type="EMBL" id="TAA74001.1"/>
    </source>
</evidence>
<reference evidence="1" key="1">
    <citation type="submission" date="2017-07" db="EMBL/GenBank/DDBJ databases">
        <title>The cable genome - Insights into the physiology and evolution of filamentous bacteria capable of sulfide oxidation via long distance electron transfer.</title>
        <authorList>
            <person name="Thorup C."/>
            <person name="Bjerg J.T."/>
            <person name="Schreiber L."/>
            <person name="Nielsen L.P."/>
            <person name="Kjeldsen K.U."/>
            <person name="Boesen T."/>
            <person name="Boggild A."/>
            <person name="Meysman F."/>
            <person name="Geelhoed J."/>
            <person name="Schramm A."/>
        </authorList>
    </citation>
    <scope>NUCLEOTIDE SEQUENCE [LARGE SCALE GENOMIC DNA]</scope>
    <source>
        <strain evidence="1">GS</strain>
    </source>
</reference>